<gene>
    <name evidence="2" type="ORF">HNR32_000847</name>
</gene>
<evidence type="ECO:0000256" key="1">
    <source>
        <dbReference type="SAM" id="MobiDB-lite"/>
    </source>
</evidence>
<proteinExistence type="predicted"/>
<comment type="caution">
    <text evidence="2">The sequence shown here is derived from an EMBL/GenBank/DDBJ whole genome shotgun (WGS) entry which is preliminary data.</text>
</comment>
<feature type="compositionally biased region" description="Basic and acidic residues" evidence="1">
    <location>
        <begin position="137"/>
        <end position="161"/>
    </location>
</feature>
<feature type="region of interest" description="Disordered" evidence="1">
    <location>
        <begin position="129"/>
        <end position="161"/>
    </location>
</feature>
<reference evidence="2 3" key="1">
    <citation type="submission" date="2020-08" db="EMBL/GenBank/DDBJ databases">
        <title>Genomic Encyclopedia of Type Strains, Phase IV (KMG-IV): sequencing the most valuable type-strain genomes for metagenomic binning, comparative biology and taxonomic classification.</title>
        <authorList>
            <person name="Goeker M."/>
        </authorList>
    </citation>
    <scope>NUCLEOTIDE SEQUENCE [LARGE SCALE GENOMIC DNA]</scope>
    <source>
        <strain evidence="2 3">DSM 24661</strain>
    </source>
</reference>
<name>A0A840UT94_9FIRM</name>
<dbReference type="RefSeq" id="WP_183859947.1">
    <property type="nucleotide sequence ID" value="NZ_JACHFH010000007.1"/>
</dbReference>
<dbReference type="Proteomes" id="UP000559117">
    <property type="component" value="Unassembled WGS sequence"/>
</dbReference>
<accession>A0A840UT94</accession>
<evidence type="ECO:0000313" key="2">
    <source>
        <dbReference type="EMBL" id="MBB5335715.1"/>
    </source>
</evidence>
<dbReference type="InterPro" id="IPR007499">
    <property type="entry name" value="ERF_bacteria_virus"/>
</dbReference>
<keyword evidence="3" id="KW-1185">Reference proteome</keyword>
<dbReference type="EMBL" id="JACHFH010000007">
    <property type="protein sequence ID" value="MBB5335715.1"/>
    <property type="molecule type" value="Genomic_DNA"/>
</dbReference>
<evidence type="ECO:0000313" key="3">
    <source>
        <dbReference type="Proteomes" id="UP000559117"/>
    </source>
</evidence>
<dbReference type="Pfam" id="PF04404">
    <property type="entry name" value="ERF"/>
    <property type="match status" value="1"/>
</dbReference>
<sequence length="196" mass="21303">MKNLAKKLLNVMDACSHVLKNGENSFHHYKYATSADVLEKVNAALVENGLCSIAVPEILDVVEITNLKGNIERLATVKMDILLIDKDSGETVTLTGIGSGQDGGDKAVMKAQTAAIKYAYMLSLAISTGDDPEEDQNTDKNMEGKRSGAKELSSEGEKEEPLCEHCGRKITEKVSLYSVKRFGCSLCMQCQKRQAA</sequence>
<organism evidence="2 3">
    <name type="scientific">Pectinatus brassicae</name>
    <dbReference type="NCBI Taxonomy" id="862415"/>
    <lineage>
        <taxon>Bacteria</taxon>
        <taxon>Bacillati</taxon>
        <taxon>Bacillota</taxon>
        <taxon>Negativicutes</taxon>
        <taxon>Selenomonadales</taxon>
        <taxon>Selenomonadaceae</taxon>
        <taxon>Pectinatus</taxon>
    </lineage>
</organism>
<dbReference type="AlphaFoldDB" id="A0A840UT94"/>
<protein>
    <submittedName>
        <fullName evidence="2">Uncharacterized protein</fullName>
    </submittedName>
</protein>